<evidence type="ECO:0000313" key="1">
    <source>
        <dbReference type="EMBL" id="RUO22604.1"/>
    </source>
</evidence>
<protein>
    <submittedName>
        <fullName evidence="1">Uncharacterized protein</fullName>
    </submittedName>
</protein>
<keyword evidence="2" id="KW-1185">Reference proteome</keyword>
<sequence>MQDLIIGSLESLEQEFQSDELAYLALTTKIELPFRDRWAFSLYRTLKETYAVSREWKRTDMAILNGQSPEVLIELKAMYSFDAVLDKFKISRFADAMTSDAKKARLLAEAETEIYTVLLSTHPEGPFPPEMAHIVKYVSGINKAVNRCGSGQKVQHAAHEAINKTLRDRNVVATGSLDGGRAFLNGVVIDYWLVRA</sequence>
<dbReference type="AlphaFoldDB" id="A0A432W0Q1"/>
<gene>
    <name evidence="1" type="ORF">CWE08_05370</name>
</gene>
<dbReference type="RefSeq" id="WP_126766372.1">
    <property type="nucleotide sequence ID" value="NZ_PIPJ01000002.1"/>
</dbReference>
<reference evidence="2" key="1">
    <citation type="journal article" date="2018" name="Front. Microbiol.">
        <title>Genome-Based Analysis Reveals the Taxonomy and Diversity of the Family Idiomarinaceae.</title>
        <authorList>
            <person name="Liu Y."/>
            <person name="Lai Q."/>
            <person name="Shao Z."/>
        </authorList>
    </citation>
    <scope>NUCLEOTIDE SEQUENCE [LARGE SCALE GENOMIC DNA]</scope>
    <source>
        <strain evidence="2">GBPy7</strain>
    </source>
</reference>
<dbReference type="EMBL" id="PIPJ01000002">
    <property type="protein sequence ID" value="RUO22604.1"/>
    <property type="molecule type" value="Genomic_DNA"/>
</dbReference>
<dbReference type="Proteomes" id="UP000288395">
    <property type="component" value="Unassembled WGS sequence"/>
</dbReference>
<proteinExistence type="predicted"/>
<accession>A0A432W0Q1</accession>
<organism evidence="1 2">
    <name type="scientific">Aliidiomarina iranensis</name>
    <dbReference type="NCBI Taxonomy" id="1434071"/>
    <lineage>
        <taxon>Bacteria</taxon>
        <taxon>Pseudomonadati</taxon>
        <taxon>Pseudomonadota</taxon>
        <taxon>Gammaproteobacteria</taxon>
        <taxon>Alteromonadales</taxon>
        <taxon>Idiomarinaceae</taxon>
        <taxon>Aliidiomarina</taxon>
    </lineage>
</organism>
<dbReference type="OrthoDB" id="9255633at2"/>
<evidence type="ECO:0000313" key="2">
    <source>
        <dbReference type="Proteomes" id="UP000288395"/>
    </source>
</evidence>
<name>A0A432W0Q1_9GAMM</name>
<comment type="caution">
    <text evidence="1">The sequence shown here is derived from an EMBL/GenBank/DDBJ whole genome shotgun (WGS) entry which is preliminary data.</text>
</comment>